<keyword evidence="1" id="KW-0472">Membrane</keyword>
<dbReference type="RefSeq" id="WP_024742415.1">
    <property type="nucleotide sequence ID" value="NZ_BAUG01000071.1"/>
</dbReference>
<dbReference type="KEGG" id="tmar:MARIT_0828"/>
<accession>A0A2H1E7E7</accession>
<organism evidence="2 3">
    <name type="scientific">Tenacibaculum maritimum NCIMB 2154</name>
    <dbReference type="NCBI Taxonomy" id="1349785"/>
    <lineage>
        <taxon>Bacteria</taxon>
        <taxon>Pseudomonadati</taxon>
        <taxon>Bacteroidota</taxon>
        <taxon>Flavobacteriia</taxon>
        <taxon>Flavobacteriales</taxon>
        <taxon>Flavobacteriaceae</taxon>
        <taxon>Tenacibaculum</taxon>
    </lineage>
</organism>
<feature type="transmembrane region" description="Helical" evidence="1">
    <location>
        <begin position="12"/>
        <end position="38"/>
    </location>
</feature>
<sequence length="165" mass="19738">MKPLNHPERRKQILTFGIYFTLLLLFVFVCGILTLVTARKGISLLEEKKDRYERVFRKQAEISFQLKGIYKNLYSLKNKRRNMGEHKQMQKLITDARVLIEQEIDSTAGGKSEYYKLYLELLNQVKDFQGIMGVYEKEQDKRRHNIEQLEKCKEKYQELSKQKIK</sequence>
<dbReference type="STRING" id="1349785.GCA_000509405_00224"/>
<proteinExistence type="predicted"/>
<dbReference type="GeneID" id="47722401"/>
<dbReference type="AlphaFoldDB" id="A0A2H1E7E7"/>
<dbReference type="OrthoDB" id="1188156at2"/>
<dbReference type="InterPro" id="IPR039449">
    <property type="entry name" value="TssO"/>
</dbReference>
<evidence type="ECO:0000313" key="3">
    <source>
        <dbReference type="Proteomes" id="UP000231564"/>
    </source>
</evidence>
<name>A0A2H1E7E7_9FLAO</name>
<dbReference type="Proteomes" id="UP000231564">
    <property type="component" value="Chromosome MARIT"/>
</dbReference>
<evidence type="ECO:0000256" key="1">
    <source>
        <dbReference type="SAM" id="Phobius"/>
    </source>
</evidence>
<gene>
    <name evidence="2" type="ORF">MARIT_0828</name>
</gene>
<protein>
    <submittedName>
        <fullName evidence="2">Putative membrane protein</fullName>
    </submittedName>
</protein>
<dbReference type="Pfam" id="PF17561">
    <property type="entry name" value="TssO"/>
    <property type="match status" value="1"/>
</dbReference>
<keyword evidence="1" id="KW-1133">Transmembrane helix</keyword>
<reference evidence="2 3" key="1">
    <citation type="submission" date="2016-11" db="EMBL/GenBank/DDBJ databases">
        <authorList>
            <person name="Jaros S."/>
            <person name="Januszkiewicz K."/>
            <person name="Wedrychowicz H."/>
        </authorList>
    </citation>
    <scope>NUCLEOTIDE SEQUENCE [LARGE SCALE GENOMIC DNA]</scope>
    <source>
        <strain evidence="2">NCIMB 2154T</strain>
    </source>
</reference>
<dbReference type="EMBL" id="LT634361">
    <property type="protein sequence ID" value="SFZ80851.1"/>
    <property type="molecule type" value="Genomic_DNA"/>
</dbReference>
<evidence type="ECO:0000313" key="2">
    <source>
        <dbReference type="EMBL" id="SFZ80851.1"/>
    </source>
</evidence>
<keyword evidence="1" id="KW-0812">Transmembrane</keyword>
<keyword evidence="3" id="KW-1185">Reference proteome</keyword>